<dbReference type="EMBL" id="JAYDYW010000007">
    <property type="protein sequence ID" value="MEE1674411.1"/>
    <property type="molecule type" value="Genomic_DNA"/>
</dbReference>
<name>A0ABU7G599_9ALTE</name>
<dbReference type="PROSITE" id="PS50902">
    <property type="entry name" value="FLAVODOXIN_LIKE"/>
    <property type="match status" value="1"/>
</dbReference>
<evidence type="ECO:0000313" key="4">
    <source>
        <dbReference type="EMBL" id="MEE1674411.1"/>
    </source>
</evidence>
<dbReference type="PANTHER" id="PTHR30546:SF23">
    <property type="entry name" value="FLAVOPROTEIN-LIKE PROTEIN YCP4-RELATED"/>
    <property type="match status" value="1"/>
</dbReference>
<evidence type="ECO:0000256" key="1">
    <source>
        <dbReference type="ARBA" id="ARBA00022630"/>
    </source>
</evidence>
<reference evidence="4 5" key="2">
    <citation type="submission" date="2023-12" db="EMBL/GenBank/DDBJ databases">
        <authorList>
            <consortium name="Cladostephus spongiosus"/>
            <person name="Lorente B."/>
            <person name="Cabral C."/>
            <person name="Frias J."/>
            <person name="Faria J."/>
            <person name="Toubarro D."/>
        </authorList>
    </citation>
    <scope>NUCLEOTIDE SEQUENCE [LARGE SCALE GENOMIC DNA]</scope>
    <source>
        <strain evidence="4 5">ZMCS4</strain>
    </source>
</reference>
<reference evidence="5" key="1">
    <citation type="submission" date="2023-07" db="EMBL/GenBank/DDBJ databases">
        <title>Draft genome sequence of Agarivorans aestuarii strain ZMCS4, a CAZymes producing bacteria isolated from the marine brown algae Clodostephus spongiosus.</title>
        <authorList>
            <person name="Lorente B."/>
            <person name="Cabral C."/>
            <person name="Frias J."/>
            <person name="Faria J."/>
            <person name="Toubarro D."/>
        </authorList>
    </citation>
    <scope>NUCLEOTIDE SEQUENCE [LARGE SCALE GENOMIC DNA]</scope>
    <source>
        <strain evidence="5">ZMCS4</strain>
    </source>
</reference>
<protein>
    <submittedName>
        <fullName evidence="4">NAD(P)H-dependent oxidoreductase</fullName>
    </submittedName>
</protein>
<dbReference type="InterPro" id="IPR029039">
    <property type="entry name" value="Flavoprotein-like_sf"/>
</dbReference>
<feature type="domain" description="Flavodoxin-like" evidence="3">
    <location>
        <begin position="9"/>
        <end position="183"/>
    </location>
</feature>
<dbReference type="Gene3D" id="3.40.50.360">
    <property type="match status" value="1"/>
</dbReference>
<dbReference type="PANTHER" id="PTHR30546">
    <property type="entry name" value="FLAVODOXIN-RELATED PROTEIN WRBA-RELATED"/>
    <property type="match status" value="1"/>
</dbReference>
<keyword evidence="2" id="KW-0288">FMN</keyword>
<accession>A0ABU7G599</accession>
<gene>
    <name evidence="4" type="ORF">SNR37_003850</name>
</gene>
<comment type="caution">
    <text evidence="4">The sequence shown here is derived from an EMBL/GenBank/DDBJ whole genome shotgun (WGS) entry which is preliminary data.</text>
</comment>
<evidence type="ECO:0000259" key="3">
    <source>
        <dbReference type="PROSITE" id="PS50902"/>
    </source>
</evidence>
<keyword evidence="1" id="KW-0285">Flavoprotein</keyword>
<dbReference type="RefSeq" id="WP_329775541.1">
    <property type="nucleotide sequence ID" value="NZ_JAYDYW010000007.1"/>
</dbReference>
<evidence type="ECO:0000256" key="2">
    <source>
        <dbReference type="ARBA" id="ARBA00022643"/>
    </source>
</evidence>
<dbReference type="Proteomes" id="UP001310248">
    <property type="component" value="Unassembled WGS sequence"/>
</dbReference>
<dbReference type="SUPFAM" id="SSF52218">
    <property type="entry name" value="Flavoproteins"/>
    <property type="match status" value="1"/>
</dbReference>
<dbReference type="InterPro" id="IPR005025">
    <property type="entry name" value="FMN_Rdtase-like_dom"/>
</dbReference>
<evidence type="ECO:0000313" key="5">
    <source>
        <dbReference type="Proteomes" id="UP001310248"/>
    </source>
</evidence>
<keyword evidence="5" id="KW-1185">Reference proteome</keyword>
<dbReference type="InterPro" id="IPR008254">
    <property type="entry name" value="Flavodoxin/NO_synth"/>
</dbReference>
<organism evidence="4 5">
    <name type="scientific">Agarivorans aestuarii</name>
    <dbReference type="NCBI Taxonomy" id="1563703"/>
    <lineage>
        <taxon>Bacteria</taxon>
        <taxon>Pseudomonadati</taxon>
        <taxon>Pseudomonadota</taxon>
        <taxon>Gammaproteobacteria</taxon>
        <taxon>Alteromonadales</taxon>
        <taxon>Alteromonadaceae</taxon>
        <taxon>Agarivorans</taxon>
    </lineage>
</organism>
<proteinExistence type="predicted"/>
<sequence length="203" mass="21551">MTSLQTSKVAVVYFTKTDVTGTLAKALQAGLTKSRSIDVITIQILGEQIIEGRFCAPEVFEQLADCDAIIFGSPTYMGGVAAQFKAFADASSELWCKQQWAGKLAAGFTCGSALNGDQTSTLQYLVTLANQHGMLWVGLDIASGYDEDGLNRLGCQLGVVAQSSNGELHPNDVATAQYLGERIQVILCKSINASQGGYRGVEA</sequence>
<dbReference type="Pfam" id="PF03358">
    <property type="entry name" value="FMN_red"/>
    <property type="match status" value="1"/>
</dbReference>